<dbReference type="PROSITE" id="PS51157">
    <property type="entry name" value="ZF_UBR"/>
    <property type="match status" value="1"/>
</dbReference>
<keyword evidence="2" id="KW-0863">Zinc-finger</keyword>
<dbReference type="PANTHER" id="PTHR13513">
    <property type="entry name" value="E3 UBIQUITIN-PROTEIN LIGASE UBR7"/>
    <property type="match status" value="1"/>
</dbReference>
<dbReference type="GO" id="GO:0005737">
    <property type="term" value="C:cytoplasm"/>
    <property type="evidence" value="ECO:0007669"/>
    <property type="project" value="TreeGrafter"/>
</dbReference>
<keyword evidence="1" id="KW-0479">Metal-binding</keyword>
<dbReference type="GO" id="GO:0061630">
    <property type="term" value="F:ubiquitin protein ligase activity"/>
    <property type="evidence" value="ECO:0007669"/>
    <property type="project" value="InterPro"/>
</dbReference>
<evidence type="ECO:0000313" key="7">
    <source>
        <dbReference type="EMBL" id="KAA6412372.1"/>
    </source>
</evidence>
<protein>
    <recommendedName>
        <fullName evidence="6">UBR-type domain-containing protein</fullName>
    </recommendedName>
</protein>
<proteinExistence type="predicted"/>
<accession>A0A5M8PTN3</accession>
<dbReference type="InterPro" id="IPR003126">
    <property type="entry name" value="Znf_UBR"/>
</dbReference>
<reference evidence="7 8" key="1">
    <citation type="submission" date="2019-09" db="EMBL/GenBank/DDBJ databases">
        <title>The hologenome of the rock-dwelling lichen Lasallia pustulata.</title>
        <authorList>
            <person name="Greshake Tzovaras B."/>
            <person name="Segers F."/>
            <person name="Bicker A."/>
            <person name="Dal Grande F."/>
            <person name="Otte J."/>
            <person name="Hankeln T."/>
            <person name="Schmitt I."/>
            <person name="Ebersberger I."/>
        </authorList>
    </citation>
    <scope>NUCLEOTIDE SEQUENCE [LARGE SCALE GENOMIC DNA]</scope>
    <source>
        <strain evidence="7">A1-1</strain>
    </source>
</reference>
<evidence type="ECO:0000256" key="4">
    <source>
        <dbReference type="PROSITE-ProRule" id="PRU00508"/>
    </source>
</evidence>
<evidence type="ECO:0000256" key="3">
    <source>
        <dbReference type="ARBA" id="ARBA00022833"/>
    </source>
</evidence>
<dbReference type="Proteomes" id="UP000324767">
    <property type="component" value="Unassembled WGS sequence"/>
</dbReference>
<dbReference type="Pfam" id="PF02207">
    <property type="entry name" value="zf-UBR"/>
    <property type="match status" value="1"/>
</dbReference>
<feature type="domain" description="UBR-type" evidence="6">
    <location>
        <begin position="70"/>
        <end position="148"/>
    </location>
</feature>
<evidence type="ECO:0000256" key="2">
    <source>
        <dbReference type="ARBA" id="ARBA00022771"/>
    </source>
</evidence>
<evidence type="ECO:0000256" key="1">
    <source>
        <dbReference type="ARBA" id="ARBA00022723"/>
    </source>
</evidence>
<feature type="zinc finger region" description="UBR-type" evidence="4">
    <location>
        <begin position="70"/>
        <end position="148"/>
    </location>
</feature>
<comment type="caution">
    <text evidence="7">The sequence shown here is derived from an EMBL/GenBank/DDBJ whole genome shotgun (WGS) entry which is preliminary data.</text>
</comment>
<feature type="region of interest" description="Disordered" evidence="5">
    <location>
        <begin position="25"/>
        <end position="45"/>
    </location>
</feature>
<dbReference type="CDD" id="cd19677">
    <property type="entry name" value="UBR-box_UBR7"/>
    <property type="match status" value="1"/>
</dbReference>
<evidence type="ECO:0000313" key="8">
    <source>
        <dbReference type="Proteomes" id="UP000324767"/>
    </source>
</evidence>
<dbReference type="PANTHER" id="PTHR13513:SF9">
    <property type="entry name" value="E3 UBIQUITIN-PROTEIN LIGASE UBR7-RELATED"/>
    <property type="match status" value="1"/>
</dbReference>
<evidence type="ECO:0000259" key="6">
    <source>
        <dbReference type="PROSITE" id="PS51157"/>
    </source>
</evidence>
<dbReference type="AlphaFoldDB" id="A0A5M8PTN3"/>
<gene>
    <name evidence="7" type="ORF">FRX48_03362</name>
</gene>
<dbReference type="EMBL" id="VXIT01000005">
    <property type="protein sequence ID" value="KAA6412372.1"/>
    <property type="molecule type" value="Genomic_DNA"/>
</dbReference>
<feature type="region of interest" description="Disordered" evidence="5">
    <location>
        <begin position="372"/>
        <end position="421"/>
    </location>
</feature>
<dbReference type="GO" id="GO:0008270">
    <property type="term" value="F:zinc ion binding"/>
    <property type="evidence" value="ECO:0007669"/>
    <property type="project" value="UniProtKB-KW"/>
</dbReference>
<keyword evidence="3" id="KW-0862">Zinc</keyword>
<evidence type="ECO:0000256" key="5">
    <source>
        <dbReference type="SAM" id="MobiDB-lite"/>
    </source>
</evidence>
<name>A0A5M8PTN3_9LECA</name>
<feature type="compositionally biased region" description="Basic and acidic residues" evidence="5">
    <location>
        <begin position="569"/>
        <end position="578"/>
    </location>
</feature>
<feature type="compositionally biased region" description="Polar residues" evidence="5">
    <location>
        <begin position="28"/>
        <end position="45"/>
    </location>
</feature>
<dbReference type="OrthoDB" id="5795902at2759"/>
<dbReference type="SMART" id="SM00396">
    <property type="entry name" value="ZnF_UBR1"/>
    <property type="match status" value="1"/>
</dbReference>
<feature type="region of interest" description="Disordered" evidence="5">
    <location>
        <begin position="556"/>
        <end position="578"/>
    </location>
</feature>
<organism evidence="7 8">
    <name type="scientific">Lasallia pustulata</name>
    <dbReference type="NCBI Taxonomy" id="136370"/>
    <lineage>
        <taxon>Eukaryota</taxon>
        <taxon>Fungi</taxon>
        <taxon>Dikarya</taxon>
        <taxon>Ascomycota</taxon>
        <taxon>Pezizomycotina</taxon>
        <taxon>Lecanoromycetes</taxon>
        <taxon>OSLEUM clade</taxon>
        <taxon>Umbilicariomycetidae</taxon>
        <taxon>Umbilicariales</taxon>
        <taxon>Umbilicariaceae</taxon>
        <taxon>Lasallia</taxon>
    </lineage>
</organism>
<dbReference type="InterPro" id="IPR040204">
    <property type="entry name" value="UBR7"/>
</dbReference>
<sequence>MKSCHMSENMDSTVDVVVNVENTAVQNESQPARTENFSQNSQDSQTASEFIDSQLQLEADAREALPYAFISCTQPLGALRQALFSCLTCNPPPASPSDPYTPAAVCYSCSIACHGKHELVELFHKRNFTCDCGTTRLPPTSPCTLRINPATGMKGPVHSEVAAPGNTYNQNFRNRFCGCQQVYDVRTEKGTMYQCLCLGTEAEGGCGEDWWHPECLLGLPRDWFEGARKADARMVAEDEHLDLITEEKDQTSDWKPHPSPPGFPDEEDAFAAFICYKCVELNPWIKRYAGSPGFLPPIYYQPEGHNKDEKKVGGESNSVDLASSQLTEKSTIEKRVGRECSNVHLASSQPTEDSTIEKKVGGESNIVHLASSQHTEDSIIGSKKRRAEDDVSDTELSSLKKPKIEDGPATTTSTTPTCHYSTLPPPPTGLFSLLLSDDFRDQFCRCPSCYPTLAKHGELLEEEAPYEPPLSEDGYNGEVGGSVGTGSLLDRGEAALSNIDRVRALEGVMVYNHLKEKVKAFLQPFADSGQLVGAEDIKAYFETLRGDTEGIIATGGAAVNGDGNGGNGGDDRKEQSGY</sequence>
<dbReference type="InterPro" id="IPR047506">
    <property type="entry name" value="UBR7-like_UBR-box"/>
</dbReference>